<evidence type="ECO:0000256" key="5">
    <source>
        <dbReference type="SAM" id="MobiDB-lite"/>
    </source>
</evidence>
<evidence type="ECO:0000256" key="3">
    <source>
        <dbReference type="ARBA" id="ARBA00023163"/>
    </source>
</evidence>
<dbReference type="PANTHER" id="PTHR30055">
    <property type="entry name" value="HTH-TYPE TRANSCRIPTIONAL REGULATOR RUTR"/>
    <property type="match status" value="1"/>
</dbReference>
<dbReference type="Gene3D" id="1.10.357.10">
    <property type="entry name" value="Tetracycline Repressor, domain 2"/>
    <property type="match status" value="1"/>
</dbReference>
<dbReference type="Pfam" id="PF17918">
    <property type="entry name" value="TetR_C_15"/>
    <property type="match status" value="1"/>
</dbReference>
<evidence type="ECO:0000256" key="2">
    <source>
        <dbReference type="ARBA" id="ARBA00023125"/>
    </source>
</evidence>
<dbReference type="PANTHER" id="PTHR30055:SF234">
    <property type="entry name" value="HTH-TYPE TRANSCRIPTIONAL REGULATOR BETI"/>
    <property type="match status" value="1"/>
</dbReference>
<dbReference type="EMBL" id="BOPO01000146">
    <property type="protein sequence ID" value="GIL31469.1"/>
    <property type="molecule type" value="Genomic_DNA"/>
</dbReference>
<evidence type="ECO:0000259" key="6">
    <source>
        <dbReference type="PROSITE" id="PS50977"/>
    </source>
</evidence>
<dbReference type="InterPro" id="IPR001647">
    <property type="entry name" value="HTH_TetR"/>
</dbReference>
<feature type="compositionally biased region" description="Basic and acidic residues" evidence="5">
    <location>
        <begin position="1"/>
        <end position="14"/>
    </location>
</feature>
<feature type="domain" description="HTH tetR-type" evidence="6">
    <location>
        <begin position="34"/>
        <end position="94"/>
    </location>
</feature>
<keyword evidence="8" id="KW-1185">Reference proteome</keyword>
<evidence type="ECO:0000313" key="7">
    <source>
        <dbReference type="EMBL" id="GIL31469.1"/>
    </source>
</evidence>
<dbReference type="SUPFAM" id="SSF46689">
    <property type="entry name" value="Homeodomain-like"/>
    <property type="match status" value="1"/>
</dbReference>
<dbReference type="GO" id="GO:0003700">
    <property type="term" value="F:DNA-binding transcription factor activity"/>
    <property type="evidence" value="ECO:0007669"/>
    <property type="project" value="TreeGrafter"/>
</dbReference>
<keyword evidence="3" id="KW-0804">Transcription</keyword>
<protein>
    <submittedName>
        <fullName evidence="7">TetR family transcriptional regulator</fullName>
    </submittedName>
</protein>
<dbReference type="AlphaFoldDB" id="A0A8J4AHR3"/>
<proteinExistence type="predicted"/>
<comment type="caution">
    <text evidence="7">The sequence shown here is derived from an EMBL/GenBank/DDBJ whole genome shotgun (WGS) entry which is preliminary data.</text>
</comment>
<dbReference type="Pfam" id="PF00440">
    <property type="entry name" value="TetR_N"/>
    <property type="match status" value="1"/>
</dbReference>
<dbReference type="InterPro" id="IPR041669">
    <property type="entry name" value="TetR_C_15"/>
</dbReference>
<evidence type="ECO:0000313" key="8">
    <source>
        <dbReference type="Proteomes" id="UP000614996"/>
    </source>
</evidence>
<evidence type="ECO:0000256" key="4">
    <source>
        <dbReference type="PROSITE-ProRule" id="PRU00335"/>
    </source>
</evidence>
<keyword evidence="1" id="KW-0805">Transcription regulation</keyword>
<keyword evidence="2 4" id="KW-0238">DNA-binding</keyword>
<dbReference type="InterPro" id="IPR050109">
    <property type="entry name" value="HTH-type_TetR-like_transc_reg"/>
</dbReference>
<reference evidence="8" key="1">
    <citation type="journal article" date="2021" name="Int. J. Syst. Evol. Microbiol.">
        <title>Actinocatenispora comari sp. nov., an endophytic actinomycete isolated from aerial parts of Comarum salesowianum.</title>
        <authorList>
            <person name="Oyunbileg N."/>
            <person name="Iizaka Y."/>
            <person name="Hamada M."/>
            <person name="Davaapurev B.O."/>
            <person name="Fukumoto A."/>
            <person name="Tsetseg B."/>
            <person name="Kato F."/>
            <person name="Tamura T."/>
            <person name="Batkhuu J."/>
            <person name="Anzai Y."/>
        </authorList>
    </citation>
    <scope>NUCLEOTIDE SEQUENCE [LARGE SCALE GENOMIC DNA]</scope>
    <source>
        <strain evidence="8">NUM-2625</strain>
    </source>
</reference>
<accession>A0A8J4AHR3</accession>
<feature type="region of interest" description="Disordered" evidence="5">
    <location>
        <begin position="1"/>
        <end position="37"/>
    </location>
</feature>
<dbReference type="GO" id="GO:0000976">
    <property type="term" value="F:transcription cis-regulatory region binding"/>
    <property type="evidence" value="ECO:0007669"/>
    <property type="project" value="TreeGrafter"/>
</dbReference>
<gene>
    <name evidence="7" type="ORF">NUM_67230</name>
</gene>
<dbReference type="Proteomes" id="UP000614996">
    <property type="component" value="Unassembled WGS sequence"/>
</dbReference>
<dbReference type="InterPro" id="IPR009057">
    <property type="entry name" value="Homeodomain-like_sf"/>
</dbReference>
<feature type="DNA-binding region" description="H-T-H motif" evidence="4">
    <location>
        <begin position="57"/>
        <end position="76"/>
    </location>
</feature>
<dbReference type="PROSITE" id="PS50977">
    <property type="entry name" value="HTH_TETR_2"/>
    <property type="match status" value="1"/>
</dbReference>
<evidence type="ECO:0000256" key="1">
    <source>
        <dbReference type="ARBA" id="ARBA00023015"/>
    </source>
</evidence>
<organism evidence="7 8">
    <name type="scientific">Actinocatenispora comari</name>
    <dbReference type="NCBI Taxonomy" id="2807577"/>
    <lineage>
        <taxon>Bacteria</taxon>
        <taxon>Bacillati</taxon>
        <taxon>Actinomycetota</taxon>
        <taxon>Actinomycetes</taxon>
        <taxon>Micromonosporales</taxon>
        <taxon>Micromonosporaceae</taxon>
        <taxon>Actinocatenispora</taxon>
    </lineage>
</organism>
<dbReference type="PRINTS" id="PR00455">
    <property type="entry name" value="HTHTETR"/>
</dbReference>
<sequence length="231" mass="25282">MAYPECMHDGHEPESGSGFAAVSSRGTPRQQRSRAKRDQILDTTAALLAELPYPEIGTKLIAERAGVSVGSLYRYFADKDEITRALVLHWLERMLAVLDGALVDPPAAPGELVDRVVDAFARFYRSEPGFHQIWFFSGPAGNLDRSVGDAHDTALATRLRAALADRYAVDVSPRQALVAVSVGDKLLSEAFRDDPDGDPEIVAELKLILRRYLLPPDRSTVDRPAGGTDQQ</sequence>
<name>A0A8J4AHR3_9ACTN</name>